<accession>A0A840D450</accession>
<proteinExistence type="predicted"/>
<dbReference type="EMBL" id="JACIER010000016">
    <property type="protein sequence ID" value="MBB4045599.1"/>
    <property type="molecule type" value="Genomic_DNA"/>
</dbReference>
<comment type="caution">
    <text evidence="2">The sequence shown here is derived from an EMBL/GenBank/DDBJ whole genome shotgun (WGS) entry which is preliminary data.</text>
</comment>
<reference evidence="2" key="1">
    <citation type="submission" date="2020-08" db="EMBL/GenBank/DDBJ databases">
        <title>Genomic Encyclopedia of Type Strains, Phase IV (KMG-IV): sequencing the most valuable type-strain genomes for metagenomic binning, comparative biology and taxonomic classification.</title>
        <authorList>
            <person name="Goeker M."/>
        </authorList>
    </citation>
    <scope>NUCLEOTIDE SEQUENCE [LARGE SCALE GENOMIC DNA]</scope>
    <source>
        <strain evidence="2">DSM 105720</strain>
    </source>
</reference>
<feature type="transmembrane region" description="Helical" evidence="1">
    <location>
        <begin position="43"/>
        <end position="61"/>
    </location>
</feature>
<evidence type="ECO:0000256" key="1">
    <source>
        <dbReference type="SAM" id="Phobius"/>
    </source>
</evidence>
<keyword evidence="1" id="KW-0812">Transmembrane</keyword>
<dbReference type="RefSeq" id="WP_183209268.1">
    <property type="nucleotide sequence ID" value="NZ_JACIER010000016.1"/>
</dbReference>
<dbReference type="AlphaFoldDB" id="A0A840D450"/>
<evidence type="ECO:0000313" key="2">
    <source>
        <dbReference type="EMBL" id="MBB4045599.1"/>
    </source>
</evidence>
<keyword evidence="3" id="KW-1185">Reference proteome</keyword>
<sequence length="308" mass="35711">MKNIFRKKGNFRNAIFVFLIAFSAFLAFEPLFASLKQNAAQEFASAIFGTIFAAVITMVLLSKQTETEEEKSRNEKVFEEKLTLYNLAIDTLQDIFKKADDDNQVEMKRSDLVDLEFILAKLIMIADEKTIHEFRMIYQGITRNYEPETRLLRLTSADKHTIFRFSDYCRKELGLWDKNIEAEILEDIVLDGELFYHLQEEEHFSPDILGTLKDIYGFLVFNLSIPLQQVTFGADGFEVSRSDNEKEPFVKCKLTDEGLVVTLKNTSHKLKHFKYDHANTLRIGNKDRTKFLEDFANLKKALILSKNS</sequence>
<keyword evidence="1" id="KW-0472">Membrane</keyword>
<gene>
    <name evidence="2" type="ORF">GGR06_003414</name>
</gene>
<keyword evidence="1" id="KW-1133">Transmembrane helix</keyword>
<organism evidence="2 3">
    <name type="scientific">Bacteroides reticulotermitis</name>
    <dbReference type="NCBI Taxonomy" id="1133319"/>
    <lineage>
        <taxon>Bacteria</taxon>
        <taxon>Pseudomonadati</taxon>
        <taxon>Bacteroidota</taxon>
        <taxon>Bacteroidia</taxon>
        <taxon>Bacteroidales</taxon>
        <taxon>Bacteroidaceae</taxon>
        <taxon>Bacteroides</taxon>
    </lineage>
</organism>
<name>A0A840D450_9BACE</name>
<dbReference type="Proteomes" id="UP000560658">
    <property type="component" value="Unassembled WGS sequence"/>
</dbReference>
<protein>
    <submittedName>
        <fullName evidence="2">Uncharacterized protein</fullName>
    </submittedName>
</protein>
<evidence type="ECO:0000313" key="3">
    <source>
        <dbReference type="Proteomes" id="UP000560658"/>
    </source>
</evidence>